<dbReference type="RefSeq" id="WP_407844322.1">
    <property type="nucleotide sequence ID" value="NZ_BAAFSG010000001.1"/>
</dbReference>
<dbReference type="EMBL" id="BAAFSG010000001">
    <property type="protein sequence ID" value="GAB1253527.1"/>
    <property type="molecule type" value="Genomic_DNA"/>
</dbReference>
<evidence type="ECO:0000313" key="1">
    <source>
        <dbReference type="EMBL" id="GAB1253527.1"/>
    </source>
</evidence>
<dbReference type="Pfam" id="PF04229">
    <property type="entry name" value="GrpB"/>
    <property type="match status" value="1"/>
</dbReference>
<dbReference type="InterPro" id="IPR043519">
    <property type="entry name" value="NT_sf"/>
</dbReference>
<organism evidence="1 2">
    <name type="scientific">Desulfovibrio falkowii</name>
    <dbReference type="NCBI Taxonomy" id="3136602"/>
    <lineage>
        <taxon>Bacteria</taxon>
        <taxon>Pseudomonadati</taxon>
        <taxon>Thermodesulfobacteriota</taxon>
        <taxon>Desulfovibrionia</taxon>
        <taxon>Desulfovibrionales</taxon>
        <taxon>Desulfovibrionaceae</taxon>
        <taxon>Desulfovibrio</taxon>
    </lineage>
</organism>
<dbReference type="InterPro" id="IPR007344">
    <property type="entry name" value="GrpB/CoaE"/>
</dbReference>
<gene>
    <name evidence="1" type="ORF">Defa_10140</name>
</gene>
<dbReference type="Gene3D" id="3.30.460.10">
    <property type="entry name" value="Beta Polymerase, domain 2"/>
    <property type="match status" value="1"/>
</dbReference>
<evidence type="ECO:0000313" key="2">
    <source>
        <dbReference type="Proteomes" id="UP001628192"/>
    </source>
</evidence>
<dbReference type="PANTHER" id="PTHR34822">
    <property type="entry name" value="GRPB DOMAIN PROTEIN (AFU_ORTHOLOGUE AFUA_1G01530)"/>
    <property type="match status" value="1"/>
</dbReference>
<reference evidence="1 2" key="1">
    <citation type="journal article" date="2025" name="Int. J. Syst. Evol. Microbiol.">
        <title>Desulfovibrio falkowii sp. nov., Porphyromonas miyakawae sp. nov., Mediterraneibacter flintii sp. nov. and Owariibacterium komagatae gen. nov., sp. nov., isolated from human faeces.</title>
        <authorList>
            <person name="Hamaguchi T."/>
            <person name="Ohara M."/>
            <person name="Hisatomi A."/>
            <person name="Sekiguchi K."/>
            <person name="Takeda J.I."/>
            <person name="Ueyama J."/>
            <person name="Ito M."/>
            <person name="Nishiwaki H."/>
            <person name="Ogi T."/>
            <person name="Hirayama M."/>
            <person name="Ohkuma M."/>
            <person name="Sakamoto M."/>
            <person name="Ohno K."/>
        </authorList>
    </citation>
    <scope>NUCLEOTIDE SEQUENCE [LARGE SCALE GENOMIC DNA]</scope>
    <source>
        <strain evidence="1 2">13CB8C</strain>
    </source>
</reference>
<comment type="caution">
    <text evidence="1">The sequence shown here is derived from an EMBL/GenBank/DDBJ whole genome shotgun (WGS) entry which is preliminary data.</text>
</comment>
<sequence>MQVSDSPLLQADWQAIQTFEPGDPNENPWVQGRPGPELLEISAYDTAWPQTYLQLYRQITKTMKNRALAVEHIGATAVPYLPAKPVIDIDLIVADPEDEASYIPALQALGYVLTVRERSWYGHRMLRLQSPRVNLHIFGPACPEHARHCLFRDWLREHEDDRQRYAEAKLTAGQGEHSVIAYNEKKQAVLRDVYSRLFTAGPRP</sequence>
<protein>
    <submittedName>
        <fullName evidence="1">GrpB family protein</fullName>
    </submittedName>
</protein>
<accession>A0ABQ0E757</accession>
<keyword evidence="2" id="KW-1185">Reference proteome</keyword>
<dbReference type="SUPFAM" id="SSF81301">
    <property type="entry name" value="Nucleotidyltransferase"/>
    <property type="match status" value="1"/>
</dbReference>
<dbReference type="Proteomes" id="UP001628192">
    <property type="component" value="Unassembled WGS sequence"/>
</dbReference>
<name>A0ABQ0E757_9BACT</name>
<dbReference type="PANTHER" id="PTHR34822:SF1">
    <property type="entry name" value="GRPB FAMILY PROTEIN"/>
    <property type="match status" value="1"/>
</dbReference>
<proteinExistence type="predicted"/>